<name>A0A0D2WQ23_CAPO3</name>
<dbReference type="PhylomeDB" id="A0A0D2WQ23"/>
<dbReference type="SMART" id="SM00320">
    <property type="entry name" value="WD40"/>
    <property type="match status" value="7"/>
</dbReference>
<proteinExistence type="predicted"/>
<keyword evidence="5" id="KW-0677">Repeat</keyword>
<evidence type="ECO:0000256" key="2">
    <source>
        <dbReference type="ARBA" id="ARBA00022574"/>
    </source>
</evidence>
<keyword evidence="12" id="KW-1185">Reference proteome</keyword>
<feature type="region of interest" description="Disordered" evidence="10">
    <location>
        <begin position="232"/>
        <end position="268"/>
    </location>
</feature>
<dbReference type="SUPFAM" id="SSF50978">
    <property type="entry name" value="WD40 repeat-like"/>
    <property type="match status" value="1"/>
</dbReference>
<organism evidence="11 12">
    <name type="scientific">Capsaspora owczarzaki (strain ATCC 30864)</name>
    <dbReference type="NCBI Taxonomy" id="595528"/>
    <lineage>
        <taxon>Eukaryota</taxon>
        <taxon>Filasterea</taxon>
        <taxon>Capsaspora</taxon>
    </lineage>
</organism>
<feature type="repeat" description="WD" evidence="9">
    <location>
        <begin position="413"/>
        <end position="454"/>
    </location>
</feature>
<feature type="region of interest" description="Disordered" evidence="10">
    <location>
        <begin position="299"/>
        <end position="320"/>
    </location>
</feature>
<dbReference type="PROSITE" id="PS00678">
    <property type="entry name" value="WD_REPEATS_1"/>
    <property type="match status" value="1"/>
</dbReference>
<evidence type="ECO:0000256" key="10">
    <source>
        <dbReference type="SAM" id="MobiDB-lite"/>
    </source>
</evidence>
<evidence type="ECO:0000256" key="5">
    <source>
        <dbReference type="ARBA" id="ARBA00022737"/>
    </source>
</evidence>
<keyword evidence="4" id="KW-0747">Spliceosome</keyword>
<keyword evidence="6" id="KW-0508">mRNA splicing</keyword>
<dbReference type="GO" id="GO:0071013">
    <property type="term" value="C:catalytic step 2 spliceosome"/>
    <property type="evidence" value="ECO:0007669"/>
    <property type="project" value="InterPro"/>
</dbReference>
<feature type="region of interest" description="Disordered" evidence="10">
    <location>
        <begin position="1"/>
        <end position="47"/>
    </location>
</feature>
<dbReference type="InterPro" id="IPR036322">
    <property type="entry name" value="WD40_repeat_dom_sf"/>
</dbReference>
<dbReference type="AlphaFoldDB" id="A0A0D2WQ23"/>
<dbReference type="InterPro" id="IPR015943">
    <property type="entry name" value="WD40/YVTN_repeat-like_dom_sf"/>
</dbReference>
<sequence length="664" mass="73895">MLALRSNYGSDSDESDGEQERSSASTSAPPASSSSSSSTPSSSSFSSSSAAVPLAVLPMLSTSALAPAVVSKREMLGQSAMSRLGAGDHEVYYNPRVDELYAAEQGPAKPGLTQQTAAQRNVLTGFVEDAEMSHFSFEQQRRTFNSFGYAANPSATAGNLSQANPLVVRQAQRETQARSIHKDLQKLLESTEDSGGLSAEVGPTSAMLLSNISPAVAAIKEQLAQQLANASHPDELPNVMDPGVRKKHADVRKKEDRGDIEANPTEYKGPWRKFVDQNESTKPTAEQAAVLEEYAKFRAANSRQRRKPGQDQQEEEAPATIDEKCTIHFQEVDYQGRNFMSAPRDLEVNLESSEPPEKCFMPKRIVYSWTGHTKGVNAIRFNPGSAHLILSCSMDSKIKLWEMYHKRRCIITYSGHEKAVRDVCFNNDGTKFLSASYDKYVKLWDTETGQCISRFTNKKVPYCVKFNPDEDKQHLFIAGCADRKIVTYDVNSGEVVQEYDRHLAAVNSITFIDENRRFVSTSDDKSIRVWDWDTPVDIKYIADPGMHSMPAVAVHPNKKWMLMQSMDNTINVYSTRDKFRAHKTKNFRGHLSAGYACQPDMSPDGSHVISGDGEGKLCIWDWKTCRLLKKMRGHDGACVGVLWHPHEKSKVVSCGWDGNIHLWD</sequence>
<feature type="compositionally biased region" description="Low complexity" evidence="10">
    <location>
        <begin position="22"/>
        <end position="47"/>
    </location>
</feature>
<gene>
    <name evidence="11" type="ORF">CAOG_004406</name>
</gene>
<dbReference type="OrthoDB" id="10257301at2759"/>
<evidence type="ECO:0000256" key="3">
    <source>
        <dbReference type="ARBA" id="ARBA00022664"/>
    </source>
</evidence>
<dbReference type="eggNOG" id="KOG0282">
    <property type="taxonomic scope" value="Eukaryota"/>
</dbReference>
<dbReference type="GO" id="GO:0003729">
    <property type="term" value="F:mRNA binding"/>
    <property type="evidence" value="ECO:0007669"/>
    <property type="project" value="TreeGrafter"/>
</dbReference>
<keyword evidence="2 9" id="KW-0853">WD repeat</keyword>
<evidence type="ECO:0000313" key="12">
    <source>
        <dbReference type="Proteomes" id="UP000008743"/>
    </source>
</evidence>
<evidence type="ECO:0000256" key="7">
    <source>
        <dbReference type="ARBA" id="ARBA00023242"/>
    </source>
</evidence>
<dbReference type="FunFam" id="2.130.10.10:FF:000034">
    <property type="entry name" value="Pre-mRNA-processing factor 17, putative"/>
    <property type="match status" value="1"/>
</dbReference>
<feature type="repeat" description="WD" evidence="9">
    <location>
        <begin position="631"/>
        <end position="664"/>
    </location>
</feature>
<evidence type="ECO:0000256" key="6">
    <source>
        <dbReference type="ARBA" id="ARBA00023187"/>
    </source>
</evidence>
<dbReference type="GO" id="GO:0000398">
    <property type="term" value="P:mRNA splicing, via spliceosome"/>
    <property type="evidence" value="ECO:0007669"/>
    <property type="project" value="InterPro"/>
</dbReference>
<evidence type="ECO:0000256" key="8">
    <source>
        <dbReference type="ARBA" id="ARBA00068146"/>
    </source>
</evidence>
<dbReference type="PROSITE" id="PS50294">
    <property type="entry name" value="WD_REPEATS_REGION"/>
    <property type="match status" value="4"/>
</dbReference>
<evidence type="ECO:0000256" key="9">
    <source>
        <dbReference type="PROSITE-ProRule" id="PRU00221"/>
    </source>
</evidence>
<reference evidence="12" key="1">
    <citation type="submission" date="2011-02" db="EMBL/GenBank/DDBJ databases">
        <title>The Genome Sequence of Capsaspora owczarzaki ATCC 30864.</title>
        <authorList>
            <person name="Russ C."/>
            <person name="Cuomo C."/>
            <person name="Burger G."/>
            <person name="Gray M.W."/>
            <person name="Holland P.W.H."/>
            <person name="King N."/>
            <person name="Lang F.B.F."/>
            <person name="Roger A.J."/>
            <person name="Ruiz-Trillo I."/>
            <person name="Young S.K."/>
            <person name="Zeng Q."/>
            <person name="Gargeya S."/>
            <person name="Alvarado L."/>
            <person name="Berlin A."/>
            <person name="Chapman S.B."/>
            <person name="Chen Z."/>
            <person name="Freedman E."/>
            <person name="Gellesch M."/>
            <person name="Goldberg J."/>
            <person name="Griggs A."/>
            <person name="Gujja S."/>
            <person name="Heilman E."/>
            <person name="Heiman D."/>
            <person name="Howarth C."/>
            <person name="Mehta T."/>
            <person name="Neiman D."/>
            <person name="Pearson M."/>
            <person name="Roberts A."/>
            <person name="Saif S."/>
            <person name="Shea T."/>
            <person name="Shenoy N."/>
            <person name="Sisk P."/>
            <person name="Stolte C."/>
            <person name="Sykes S."/>
            <person name="White J."/>
            <person name="Yandava C."/>
            <person name="Haas B."/>
            <person name="Nusbaum C."/>
            <person name="Birren B."/>
        </authorList>
    </citation>
    <scope>NUCLEOTIDE SEQUENCE</scope>
    <source>
        <strain evidence="12">ATCC 30864</strain>
    </source>
</reference>
<evidence type="ECO:0000256" key="4">
    <source>
        <dbReference type="ARBA" id="ARBA00022728"/>
    </source>
</evidence>
<evidence type="ECO:0000313" key="11">
    <source>
        <dbReference type="EMBL" id="KJE93650.1"/>
    </source>
</evidence>
<dbReference type="Proteomes" id="UP000008743">
    <property type="component" value="Unassembled WGS sequence"/>
</dbReference>
<dbReference type="InParanoid" id="A0A0D2WQ23"/>
<dbReference type="RefSeq" id="XP_004348234.2">
    <property type="nucleotide sequence ID" value="XM_004348184.2"/>
</dbReference>
<dbReference type="PANTHER" id="PTHR43979:SF1">
    <property type="entry name" value="PRE-MRNA-PROCESSING FACTOR 17"/>
    <property type="match status" value="1"/>
</dbReference>
<dbReference type="Pfam" id="PF00400">
    <property type="entry name" value="WD40"/>
    <property type="match status" value="5"/>
</dbReference>
<feature type="repeat" description="WD" evidence="9">
    <location>
        <begin position="499"/>
        <end position="531"/>
    </location>
</feature>
<dbReference type="InterPro" id="IPR001680">
    <property type="entry name" value="WD40_rpt"/>
</dbReference>
<feature type="repeat" description="WD" evidence="9">
    <location>
        <begin position="369"/>
        <end position="403"/>
    </location>
</feature>
<dbReference type="EMBL" id="KE346365">
    <property type="protein sequence ID" value="KJE93650.1"/>
    <property type="molecule type" value="Genomic_DNA"/>
</dbReference>
<dbReference type="FunCoup" id="A0A0D2WQ23">
    <property type="interactions" value="481"/>
</dbReference>
<comment type="subcellular location">
    <subcellularLocation>
        <location evidence="1">Nucleus</location>
    </subcellularLocation>
</comment>
<dbReference type="CDD" id="cd00200">
    <property type="entry name" value="WD40"/>
    <property type="match status" value="1"/>
</dbReference>
<protein>
    <recommendedName>
        <fullName evidence="8">Pre-mRNA-processing factor 17</fullName>
    </recommendedName>
</protein>
<keyword evidence="7" id="KW-0539">Nucleus</keyword>
<dbReference type="InterPro" id="IPR019775">
    <property type="entry name" value="WD40_repeat_CS"/>
</dbReference>
<dbReference type="PRINTS" id="PR00320">
    <property type="entry name" value="GPROTEINBRPT"/>
</dbReference>
<keyword evidence="3" id="KW-0507">mRNA processing</keyword>
<dbReference type="PROSITE" id="PS50082">
    <property type="entry name" value="WD_REPEATS_2"/>
    <property type="match status" value="4"/>
</dbReference>
<evidence type="ECO:0000256" key="1">
    <source>
        <dbReference type="ARBA" id="ARBA00004123"/>
    </source>
</evidence>
<dbReference type="PANTHER" id="PTHR43979">
    <property type="entry name" value="PRE-MRNA-PROCESSING FACTOR 17"/>
    <property type="match status" value="1"/>
</dbReference>
<dbReference type="InterPro" id="IPR020472">
    <property type="entry name" value="WD40_PAC1"/>
</dbReference>
<dbReference type="STRING" id="595528.A0A0D2WQ23"/>
<dbReference type="InterPro" id="IPR032847">
    <property type="entry name" value="PRPF17"/>
</dbReference>
<accession>A0A0D2WQ23</accession>
<dbReference type="Gene3D" id="2.130.10.10">
    <property type="entry name" value="YVTN repeat-like/Quinoprotein amine dehydrogenase"/>
    <property type="match status" value="1"/>
</dbReference>